<dbReference type="Pfam" id="PF13432">
    <property type="entry name" value="TPR_16"/>
    <property type="match status" value="1"/>
</dbReference>
<gene>
    <name evidence="4" type="ORF">SAMN05421720_102330</name>
</gene>
<dbReference type="PANTHER" id="PTHR45586">
    <property type="entry name" value="TPR REPEAT-CONTAINING PROTEIN PA4667"/>
    <property type="match status" value="1"/>
</dbReference>
<keyword evidence="5" id="KW-1185">Reference proteome</keyword>
<dbReference type="EMBL" id="FNAP01000002">
    <property type="protein sequence ID" value="SDE00267.1"/>
    <property type="molecule type" value="Genomic_DNA"/>
</dbReference>
<dbReference type="InterPro" id="IPR019734">
    <property type="entry name" value="TPR_rpt"/>
</dbReference>
<name>A0A1G6ZDM3_9PROT</name>
<dbReference type="RefSeq" id="WP_092783039.1">
    <property type="nucleotide sequence ID" value="NZ_FNAP01000002.1"/>
</dbReference>
<dbReference type="PANTHER" id="PTHR45586:SF1">
    <property type="entry name" value="LIPOPOLYSACCHARIDE ASSEMBLY PROTEIN B"/>
    <property type="match status" value="1"/>
</dbReference>
<keyword evidence="2 3" id="KW-0802">TPR repeat</keyword>
<sequence length="313" mass="34195">MNTPDTDPDRFAEQGDKTLALGDLEGYVSIRAHKAVVSKAFGIVKSWPDCTDAWVPLIRALFSLGEFENAMIAADRAVKVVPDPWRIFFILGVYHKRAGRLSEAKAYYRKALSLEPVYVEAVTNLVGLLLELEDNEEALAIATQAMRTQHNHPMVQFSMGRANRAVGNGPQARDNFRAAIALQPDFVPAYYNLADTEVSLGFSLSADAATQRGQRLSPAEASAHYNAALTLYEVGQFGPAAEALRRAIAVEPADPNHYRNLSIILATIGAFDLSVDANSRAALLAPNTTEIMSNALLKPYSTRAADHVWFFGD</sequence>
<dbReference type="STRING" id="69960.SAMN05421720_102330"/>
<feature type="repeat" description="TPR" evidence="3">
    <location>
        <begin position="153"/>
        <end position="186"/>
    </location>
</feature>
<dbReference type="SMART" id="SM00028">
    <property type="entry name" value="TPR"/>
    <property type="match status" value="5"/>
</dbReference>
<evidence type="ECO:0000256" key="2">
    <source>
        <dbReference type="ARBA" id="ARBA00022803"/>
    </source>
</evidence>
<dbReference type="SUPFAM" id="SSF48452">
    <property type="entry name" value="TPR-like"/>
    <property type="match status" value="1"/>
</dbReference>
<accession>A0A1G6ZDM3</accession>
<keyword evidence="1" id="KW-0677">Repeat</keyword>
<dbReference type="InterPro" id="IPR011990">
    <property type="entry name" value="TPR-like_helical_dom_sf"/>
</dbReference>
<dbReference type="PROSITE" id="PS50005">
    <property type="entry name" value="TPR"/>
    <property type="match status" value="3"/>
</dbReference>
<dbReference type="Proteomes" id="UP000199412">
    <property type="component" value="Unassembled WGS sequence"/>
</dbReference>
<feature type="repeat" description="TPR" evidence="3">
    <location>
        <begin position="221"/>
        <end position="254"/>
    </location>
</feature>
<dbReference type="AlphaFoldDB" id="A0A1G6ZDM3"/>
<evidence type="ECO:0000313" key="4">
    <source>
        <dbReference type="EMBL" id="SDE00267.1"/>
    </source>
</evidence>
<reference evidence="4 5" key="1">
    <citation type="submission" date="2016-10" db="EMBL/GenBank/DDBJ databases">
        <authorList>
            <person name="de Groot N.N."/>
        </authorList>
    </citation>
    <scope>NUCLEOTIDE SEQUENCE [LARGE SCALE GENOMIC DNA]</scope>
    <source>
        <strain evidence="4 5">ATCC 700224</strain>
    </source>
</reference>
<organism evidence="4 5">
    <name type="scientific">Rhodospira trueperi</name>
    <dbReference type="NCBI Taxonomy" id="69960"/>
    <lineage>
        <taxon>Bacteria</taxon>
        <taxon>Pseudomonadati</taxon>
        <taxon>Pseudomonadota</taxon>
        <taxon>Alphaproteobacteria</taxon>
        <taxon>Rhodospirillales</taxon>
        <taxon>Rhodospirillaceae</taxon>
        <taxon>Rhodospira</taxon>
    </lineage>
</organism>
<dbReference type="OrthoDB" id="9800698at2"/>
<evidence type="ECO:0000313" key="5">
    <source>
        <dbReference type="Proteomes" id="UP000199412"/>
    </source>
</evidence>
<protein>
    <submittedName>
        <fullName evidence="4">Tetratricopeptide repeat-containing protein</fullName>
    </submittedName>
</protein>
<evidence type="ECO:0000256" key="1">
    <source>
        <dbReference type="ARBA" id="ARBA00022737"/>
    </source>
</evidence>
<feature type="repeat" description="TPR" evidence="3">
    <location>
        <begin position="85"/>
        <end position="118"/>
    </location>
</feature>
<proteinExistence type="predicted"/>
<dbReference type="InterPro" id="IPR051012">
    <property type="entry name" value="CellSynth/LPSAsmb/PSIAsmb"/>
</dbReference>
<dbReference type="Gene3D" id="1.25.40.10">
    <property type="entry name" value="Tetratricopeptide repeat domain"/>
    <property type="match status" value="1"/>
</dbReference>
<dbReference type="Pfam" id="PF14559">
    <property type="entry name" value="TPR_19"/>
    <property type="match status" value="1"/>
</dbReference>
<evidence type="ECO:0000256" key="3">
    <source>
        <dbReference type="PROSITE-ProRule" id="PRU00339"/>
    </source>
</evidence>